<evidence type="ECO:0000256" key="1">
    <source>
        <dbReference type="ARBA" id="ARBA00006821"/>
    </source>
</evidence>
<gene>
    <name evidence="5" type="primary">amyA_1</name>
    <name evidence="5" type="ORF">Pan44_04700</name>
</gene>
<keyword evidence="5" id="KW-0326">Glycosidase</keyword>
<dbReference type="InterPro" id="IPR004300">
    <property type="entry name" value="Glyco_hydro_57_N"/>
</dbReference>
<dbReference type="KEGG" id="ccos:Pan44_04700"/>
<name>A0A517S8L1_9PLAN</name>
<feature type="domain" description="Glycoside hydrolase family 57 N-terminal" evidence="4">
    <location>
        <begin position="7"/>
        <end position="435"/>
    </location>
</feature>
<evidence type="ECO:0000256" key="2">
    <source>
        <dbReference type="ARBA" id="ARBA00023277"/>
    </source>
</evidence>
<sequence>MQPVSLALFWHQHQPYYPDDISGETLMPWVRMHGTKDYIGMAMHIAEVPEFRCTINLVPSLLVQIQRYVDGKSDRHLDVSRMPVDGLSELDSHYLLDHFFMAYVDGMIRPHQRYYELYLKRGLGRESAASVRDRYSQQDLRDLQVWSNLTWFHELLFERDADLRAFRQKGQGWSENEKNWLLDRQREVLAEIVPLHRRLSENGQVELTTTPFYHPIMPLLWDKRSARQAMPACELPRYTDSYKEDVHEHLRRAVKLHTECFGKPPKGMWPSEGSVSQDIIAAIADAGIEWIATDEEILMQSTDNFVSRDGQGLVTRPEMLFRPWRVEQDGKQLQIVFRDHGLSDLIGFHYQRNDPVWAADDMLGKVASIGRGVAGRMGDRPAIVPVILDGENCWEFYPDGGVRFLRHLYQQAAVHPQVKPMTIGEHVEKYPATDRIGKLFAGSWISHNFAIWIGHEEDRAGWDLLHPTREFLKKATEEKRASAEILEKAWKELYIAEGSDWYWWFGGEFSSAQDALFDLLFRRHLQNVYALLGESPPGALMRPIKRVAQRIIHTQPKSFLRVKVDGRQSFFEWLNSGSYRAGQERGTMAQVTEGLVRQVQFGFDRERLLVRIDTTHAAREDLAGVDEIRLRFLEPENVEVRISHPSTATPQVRVQRDGQRVARSKAAAAAHEIFECGIPLSELAITPGSPCHWSMELFSQKQSRERIPSEGAFELLVPAPDFEQRVWQA</sequence>
<protein>
    <submittedName>
        <fullName evidence="5">Alpha-amylase 1</fullName>
        <ecNumber evidence="5">3.2.1.1</ecNumber>
    </submittedName>
</protein>
<keyword evidence="2 3" id="KW-0119">Carbohydrate metabolism</keyword>
<dbReference type="EC" id="3.2.1.1" evidence="5"/>
<dbReference type="GO" id="GO:0005975">
    <property type="term" value="P:carbohydrate metabolic process"/>
    <property type="evidence" value="ECO:0007669"/>
    <property type="project" value="InterPro"/>
</dbReference>
<dbReference type="EMBL" id="CP036271">
    <property type="protein sequence ID" value="QDT52458.1"/>
    <property type="molecule type" value="Genomic_DNA"/>
</dbReference>
<evidence type="ECO:0000259" key="4">
    <source>
        <dbReference type="Pfam" id="PF03065"/>
    </source>
</evidence>
<keyword evidence="5" id="KW-0378">Hydrolase</keyword>
<dbReference type="SUPFAM" id="SSF88713">
    <property type="entry name" value="Glycoside hydrolase/deacetylase"/>
    <property type="match status" value="1"/>
</dbReference>
<accession>A0A517S8L1</accession>
<proteinExistence type="inferred from homology"/>
<reference evidence="5 6" key="1">
    <citation type="submission" date="2019-02" db="EMBL/GenBank/DDBJ databases">
        <title>Deep-cultivation of Planctomycetes and their phenomic and genomic characterization uncovers novel biology.</title>
        <authorList>
            <person name="Wiegand S."/>
            <person name="Jogler M."/>
            <person name="Boedeker C."/>
            <person name="Pinto D."/>
            <person name="Vollmers J."/>
            <person name="Rivas-Marin E."/>
            <person name="Kohn T."/>
            <person name="Peeters S.H."/>
            <person name="Heuer A."/>
            <person name="Rast P."/>
            <person name="Oberbeckmann S."/>
            <person name="Bunk B."/>
            <person name="Jeske O."/>
            <person name="Meyerdierks A."/>
            <person name="Storesund J.E."/>
            <person name="Kallscheuer N."/>
            <person name="Luecker S."/>
            <person name="Lage O.M."/>
            <person name="Pohl T."/>
            <person name="Merkel B.J."/>
            <person name="Hornburger P."/>
            <person name="Mueller R.-W."/>
            <person name="Bruemmer F."/>
            <person name="Labrenz M."/>
            <person name="Spormann A.M."/>
            <person name="Op den Camp H."/>
            <person name="Overmann J."/>
            <person name="Amann R."/>
            <person name="Jetten M.S.M."/>
            <person name="Mascher T."/>
            <person name="Medema M.H."/>
            <person name="Devos D.P."/>
            <person name="Kaster A.-K."/>
            <person name="Ovreas L."/>
            <person name="Rohde M."/>
            <person name="Galperin M.Y."/>
            <person name="Jogler C."/>
        </authorList>
    </citation>
    <scope>NUCLEOTIDE SEQUENCE [LARGE SCALE GENOMIC DNA]</scope>
    <source>
        <strain evidence="5 6">Pan44</strain>
    </source>
</reference>
<dbReference type="RefSeq" id="WP_145026827.1">
    <property type="nucleotide sequence ID" value="NZ_CP036271.1"/>
</dbReference>
<keyword evidence="6" id="KW-1185">Reference proteome</keyword>
<dbReference type="Pfam" id="PF03065">
    <property type="entry name" value="Glyco_hydro_57"/>
    <property type="match status" value="1"/>
</dbReference>
<organism evidence="5 6">
    <name type="scientific">Caulifigura coniformis</name>
    <dbReference type="NCBI Taxonomy" id="2527983"/>
    <lineage>
        <taxon>Bacteria</taxon>
        <taxon>Pseudomonadati</taxon>
        <taxon>Planctomycetota</taxon>
        <taxon>Planctomycetia</taxon>
        <taxon>Planctomycetales</taxon>
        <taxon>Planctomycetaceae</taxon>
        <taxon>Caulifigura</taxon>
    </lineage>
</organism>
<evidence type="ECO:0000256" key="3">
    <source>
        <dbReference type="RuleBase" id="RU361196"/>
    </source>
</evidence>
<dbReference type="InterPro" id="IPR052046">
    <property type="entry name" value="GH57_Enzymes"/>
</dbReference>
<dbReference type="InterPro" id="IPR011330">
    <property type="entry name" value="Glyco_hydro/deAcase_b/a-brl"/>
</dbReference>
<dbReference type="CDD" id="cd10796">
    <property type="entry name" value="GH57N_APU"/>
    <property type="match status" value="1"/>
</dbReference>
<dbReference type="AlphaFoldDB" id="A0A517S8L1"/>
<dbReference type="InterPro" id="IPR027291">
    <property type="entry name" value="Glyco_hydro_38_N_sf"/>
</dbReference>
<dbReference type="InParanoid" id="A0A517S8L1"/>
<dbReference type="GO" id="GO:0004556">
    <property type="term" value="F:alpha-amylase activity"/>
    <property type="evidence" value="ECO:0007669"/>
    <property type="project" value="UniProtKB-EC"/>
</dbReference>
<dbReference type="Proteomes" id="UP000315700">
    <property type="component" value="Chromosome"/>
</dbReference>
<dbReference type="Gene3D" id="3.20.110.10">
    <property type="entry name" value="Glycoside hydrolase 38, N terminal domain"/>
    <property type="match status" value="2"/>
</dbReference>
<comment type="similarity">
    <text evidence="1 3">Belongs to the glycosyl hydrolase 57 family.</text>
</comment>
<evidence type="ECO:0000313" key="6">
    <source>
        <dbReference type="Proteomes" id="UP000315700"/>
    </source>
</evidence>
<dbReference type="PANTHER" id="PTHR36306">
    <property type="entry name" value="ALPHA-AMYLASE-RELATED-RELATED"/>
    <property type="match status" value="1"/>
</dbReference>
<dbReference type="PANTHER" id="PTHR36306:SF1">
    <property type="entry name" value="ALPHA-AMYLASE-RELATED"/>
    <property type="match status" value="1"/>
</dbReference>
<evidence type="ECO:0000313" key="5">
    <source>
        <dbReference type="EMBL" id="QDT52458.1"/>
    </source>
</evidence>
<dbReference type="OrthoDB" id="9803279at2"/>